<feature type="compositionally biased region" description="Acidic residues" evidence="1">
    <location>
        <begin position="661"/>
        <end position="671"/>
    </location>
</feature>
<feature type="compositionally biased region" description="Basic and acidic residues" evidence="1">
    <location>
        <begin position="717"/>
        <end position="747"/>
    </location>
</feature>
<feature type="compositionally biased region" description="Basic and acidic residues" evidence="1">
    <location>
        <begin position="619"/>
        <end position="634"/>
    </location>
</feature>
<feature type="compositionally biased region" description="Basic and acidic residues" evidence="1">
    <location>
        <begin position="683"/>
        <end position="703"/>
    </location>
</feature>
<sequence length="876" mass="98196">MYQGLCGLSRFVPQVRLNFFSLPVFPARARDFAFDVLRRVGRRIFHRDSSEDKHKKSKRSDSETPIEHINGDEEEGSITRFGDADKQTNEVEKVVTTEPDSQTKKGDDSEPEYKEVPLSELLETNVDAVPTSKEVKPEESTDVSELDATTTISDQEPTSTVDVVESKEQEEECNIDEIIRAFLMNKVDNDFEEVVSETVVPTDMVESSIPEPGVAASEVEDLKIKTSEEPITSELEALIESVSISEPKSQVDVEASSEIELEVIMGCDVLVTETVGTALEETDPREYVKYETEQKDEPFSVPKLQTEEEETSDEWIKGEESMETNEVFLQAQSGAANEAGVVSVAVYGQEAEIISKIREFLKPKEIEETQVTGKLETQTTKEYSQAIECHQCGVDELGDLIAAETNFEISNDVERVSVEAAAEKVEKSQSKLPKEAIELPKEIQSVDYIPGEVIPNEEINESTNEPVEQMTTTESLNVTDQEIPKGDEKVVGGQVQNAEGEKEDIESSEDEERIEESSLGAKVISEEKPSASQEVEASEPKYEEAGEHRQESDTIPEFETMQIDGKLAEVAEVKEQKGASESKLGEAGEIQHKFELKSGEEISESETKPSTGSEEVEDEMQHEVVVESETKQSEEMPSESEEQGESESMQVEAAEIRQELENTEVEMSEGFEEAKNQQVKASLNEEKADEIQHEYREQSHEETVVPEAKQVVGVSAESEKENKYKSTQENAGDTHQEFEEISREESVKSGPTENKVEEKVEGQAASFESKQERSIDSETEEMRIWEKTLVETDNGLGYENESREEELQESPELKEPKKAGDVQQKAEITSNAESEEDPTGTEEGTEEEGREQHDEAKPHRKRRRRNGRHRYGKGKH</sequence>
<feature type="compositionally biased region" description="Basic and acidic residues" evidence="1">
    <location>
        <begin position="566"/>
        <end position="600"/>
    </location>
</feature>
<feature type="compositionally biased region" description="Acidic residues" evidence="1">
    <location>
        <begin position="636"/>
        <end position="645"/>
    </location>
</feature>
<feature type="compositionally biased region" description="Basic and acidic residues" evidence="1">
    <location>
        <begin position="769"/>
        <end position="790"/>
    </location>
</feature>
<dbReference type="AlphaFoldDB" id="A0A564Z262"/>
<protein>
    <submittedName>
        <fullName evidence="2">Uncharacterized protein</fullName>
    </submittedName>
</protein>
<evidence type="ECO:0000313" key="2">
    <source>
        <dbReference type="EMBL" id="VUZ53526.1"/>
    </source>
</evidence>
<dbReference type="Proteomes" id="UP000321570">
    <property type="component" value="Unassembled WGS sequence"/>
</dbReference>
<feature type="compositionally biased region" description="Basic and acidic residues" evidence="1">
    <location>
        <begin position="48"/>
        <end position="71"/>
    </location>
</feature>
<feature type="region of interest" description="Disordered" evidence="1">
    <location>
        <begin position="48"/>
        <end position="147"/>
    </location>
</feature>
<feature type="compositionally biased region" description="Basic and acidic residues" evidence="1">
    <location>
        <begin position="538"/>
        <end position="552"/>
    </location>
</feature>
<accession>A0A564Z262</accession>
<reference evidence="2 3" key="1">
    <citation type="submission" date="2019-07" db="EMBL/GenBank/DDBJ databases">
        <authorList>
            <person name="Jastrzebski P J."/>
            <person name="Paukszto L."/>
            <person name="Jastrzebski P J."/>
        </authorList>
    </citation>
    <scope>NUCLEOTIDE SEQUENCE [LARGE SCALE GENOMIC DNA]</scope>
    <source>
        <strain evidence="2 3">WMS-il1</strain>
    </source>
</reference>
<feature type="compositionally biased region" description="Basic residues" evidence="1">
    <location>
        <begin position="858"/>
        <end position="876"/>
    </location>
</feature>
<name>A0A564Z262_HYMDI</name>
<gene>
    <name evidence="2" type="ORF">WMSIL1_LOCUS11751</name>
</gene>
<keyword evidence="3" id="KW-1185">Reference proteome</keyword>
<feature type="compositionally biased region" description="Basic and acidic residues" evidence="1">
    <location>
        <begin position="82"/>
        <end position="117"/>
    </location>
</feature>
<feature type="region of interest" description="Disordered" evidence="1">
    <location>
        <begin position="453"/>
        <end position="876"/>
    </location>
</feature>
<feature type="compositionally biased region" description="Basic and acidic residues" evidence="1">
    <location>
        <begin position="811"/>
        <end position="820"/>
    </location>
</feature>
<feature type="compositionally biased region" description="Polar residues" evidence="1">
    <location>
        <begin position="461"/>
        <end position="480"/>
    </location>
</feature>
<feature type="compositionally biased region" description="Acidic residues" evidence="1">
    <location>
        <begin position="833"/>
        <end position="849"/>
    </location>
</feature>
<feature type="compositionally biased region" description="Acidic residues" evidence="1">
    <location>
        <begin position="501"/>
        <end position="514"/>
    </location>
</feature>
<proteinExistence type="predicted"/>
<dbReference type="EMBL" id="CABIJS010000555">
    <property type="protein sequence ID" value="VUZ53526.1"/>
    <property type="molecule type" value="Genomic_DNA"/>
</dbReference>
<organism evidence="2 3">
    <name type="scientific">Hymenolepis diminuta</name>
    <name type="common">Rat tapeworm</name>
    <dbReference type="NCBI Taxonomy" id="6216"/>
    <lineage>
        <taxon>Eukaryota</taxon>
        <taxon>Metazoa</taxon>
        <taxon>Spiralia</taxon>
        <taxon>Lophotrochozoa</taxon>
        <taxon>Platyhelminthes</taxon>
        <taxon>Cestoda</taxon>
        <taxon>Eucestoda</taxon>
        <taxon>Cyclophyllidea</taxon>
        <taxon>Hymenolepididae</taxon>
        <taxon>Hymenolepis</taxon>
    </lineage>
</organism>
<evidence type="ECO:0000313" key="3">
    <source>
        <dbReference type="Proteomes" id="UP000321570"/>
    </source>
</evidence>
<evidence type="ECO:0000256" key="1">
    <source>
        <dbReference type="SAM" id="MobiDB-lite"/>
    </source>
</evidence>